<sequence>MYYLTTNFIPEKGKFAEVPSFVDVSYRSVLNGRLRDYALKKKLVTGNARRNGSMSSGRNALLLLQGPWEAYFLASDINFNISLRKPTYKRPAPPTKMLICRNVEPLAGHLYQEQTRDTTLPAWAVVPSIVMEEPCATAIDVLIVKSETLEYSVERSISSGSDCSLAAVEKLLVCIPGGYDSGTYSLVNESPLGTAFQCYVSYLHPLAEGLAVPALDASCVTLPPTPALLTPTSGFSSTPRYEVRVLHDVLPSFPSHST</sequence>
<evidence type="ECO:0000313" key="1">
    <source>
        <dbReference type="EMBL" id="THH08981.1"/>
    </source>
</evidence>
<name>A0A4S4LCU3_9AGAM</name>
<evidence type="ECO:0000313" key="2">
    <source>
        <dbReference type="Proteomes" id="UP000308199"/>
    </source>
</evidence>
<proteinExistence type="predicted"/>
<dbReference type="EMBL" id="SGPK01000080">
    <property type="protein sequence ID" value="THH08981.1"/>
    <property type="molecule type" value="Genomic_DNA"/>
</dbReference>
<protein>
    <submittedName>
        <fullName evidence="1">Uncharacterized protein</fullName>
    </submittedName>
</protein>
<gene>
    <name evidence="1" type="ORF">EW145_g2348</name>
</gene>
<accession>A0A4S4LCU3</accession>
<reference evidence="1 2" key="1">
    <citation type="submission" date="2019-02" db="EMBL/GenBank/DDBJ databases">
        <title>Genome sequencing of the rare red list fungi Phellinidium pouzarii.</title>
        <authorList>
            <person name="Buettner E."/>
            <person name="Kellner H."/>
        </authorList>
    </citation>
    <scope>NUCLEOTIDE SEQUENCE [LARGE SCALE GENOMIC DNA]</scope>
    <source>
        <strain evidence="1 2">DSM 108285</strain>
    </source>
</reference>
<comment type="caution">
    <text evidence="1">The sequence shown here is derived from an EMBL/GenBank/DDBJ whole genome shotgun (WGS) entry which is preliminary data.</text>
</comment>
<dbReference type="AlphaFoldDB" id="A0A4S4LCU3"/>
<keyword evidence="2" id="KW-1185">Reference proteome</keyword>
<dbReference type="Proteomes" id="UP000308199">
    <property type="component" value="Unassembled WGS sequence"/>
</dbReference>
<organism evidence="1 2">
    <name type="scientific">Phellinidium pouzarii</name>
    <dbReference type="NCBI Taxonomy" id="167371"/>
    <lineage>
        <taxon>Eukaryota</taxon>
        <taxon>Fungi</taxon>
        <taxon>Dikarya</taxon>
        <taxon>Basidiomycota</taxon>
        <taxon>Agaricomycotina</taxon>
        <taxon>Agaricomycetes</taxon>
        <taxon>Hymenochaetales</taxon>
        <taxon>Hymenochaetaceae</taxon>
        <taxon>Phellinidium</taxon>
    </lineage>
</organism>